<evidence type="ECO:0000313" key="2">
    <source>
        <dbReference type="EMBL" id="GDY29916.1"/>
    </source>
</evidence>
<keyword evidence="1" id="KW-0472">Membrane</keyword>
<keyword evidence="1" id="KW-0812">Transmembrane</keyword>
<organism evidence="2 3">
    <name type="scientific">Gandjariella thermophila</name>
    <dbReference type="NCBI Taxonomy" id="1931992"/>
    <lineage>
        <taxon>Bacteria</taxon>
        <taxon>Bacillati</taxon>
        <taxon>Actinomycetota</taxon>
        <taxon>Actinomycetes</taxon>
        <taxon>Pseudonocardiales</taxon>
        <taxon>Pseudonocardiaceae</taxon>
        <taxon>Gandjariella</taxon>
    </lineage>
</organism>
<keyword evidence="3" id="KW-1185">Reference proteome</keyword>
<evidence type="ECO:0000256" key="1">
    <source>
        <dbReference type="SAM" id="Phobius"/>
    </source>
</evidence>
<evidence type="ECO:0000313" key="3">
    <source>
        <dbReference type="Proteomes" id="UP000298860"/>
    </source>
</evidence>
<dbReference type="EMBL" id="BJFL01000005">
    <property type="protein sequence ID" value="GDY29916.1"/>
    <property type="molecule type" value="Genomic_DNA"/>
</dbReference>
<feature type="transmembrane region" description="Helical" evidence="1">
    <location>
        <begin position="22"/>
        <end position="43"/>
    </location>
</feature>
<sequence length="145" mass="16006">MAQREVPTDRYGSRAGRRPPRWAYWVVLAAAVVVGLVVAVVAYQNLGSQPIEGEQTAFQILDDHSVRIDFQVRRDHPERPADCLVRARSQDGDEVGRKEVLVPAGATVVSRSTVLRTSKRPVTGEVYGCSYQVPSYLTKEARPSG</sequence>
<accession>A0A4D4J5Y2</accession>
<dbReference type="Pfam" id="PF14155">
    <property type="entry name" value="DUF4307"/>
    <property type="match status" value="1"/>
</dbReference>
<gene>
    <name evidence="2" type="ORF">GTS_15490</name>
</gene>
<dbReference type="Proteomes" id="UP000298860">
    <property type="component" value="Unassembled WGS sequence"/>
</dbReference>
<comment type="caution">
    <text evidence="2">The sequence shown here is derived from an EMBL/GenBank/DDBJ whole genome shotgun (WGS) entry which is preliminary data.</text>
</comment>
<dbReference type="InterPro" id="IPR025443">
    <property type="entry name" value="DUF4307"/>
</dbReference>
<dbReference type="AlphaFoldDB" id="A0A4D4J5Y2"/>
<reference evidence="3" key="1">
    <citation type="submission" date="2019-04" db="EMBL/GenBank/DDBJ databases">
        <title>Draft genome sequence of Pseudonocardiaceae bacterium SL3-2-4.</title>
        <authorList>
            <person name="Ningsih F."/>
            <person name="Yokota A."/>
            <person name="Sakai Y."/>
            <person name="Nanatani K."/>
            <person name="Yabe S."/>
            <person name="Oetari A."/>
            <person name="Sjamsuridzal W."/>
        </authorList>
    </citation>
    <scope>NUCLEOTIDE SEQUENCE [LARGE SCALE GENOMIC DNA]</scope>
    <source>
        <strain evidence="3">SL3-2-4</strain>
    </source>
</reference>
<proteinExistence type="predicted"/>
<protein>
    <submittedName>
        <fullName evidence="2">Membrane protein</fullName>
    </submittedName>
</protein>
<name>A0A4D4J5Y2_9PSEU</name>
<dbReference type="OrthoDB" id="4425882at2"/>
<keyword evidence="1" id="KW-1133">Transmembrane helix</keyword>
<dbReference type="RefSeq" id="WP_137813063.1">
    <property type="nucleotide sequence ID" value="NZ_BJFL01000005.1"/>
</dbReference>